<dbReference type="AlphaFoldDB" id="W4K6H0"/>
<dbReference type="EMBL" id="KI925458">
    <property type="protein sequence ID" value="ETW81334.1"/>
    <property type="molecule type" value="Genomic_DNA"/>
</dbReference>
<sequence length="260" mass="30129">MSSKVIILYDIPGNAAKAWSPNVWKARYVLNYKGLPYKTEWVEYPDIADVCKRVGAEPTAIRRDGTPYYTAPILYDPLTNSYVSDSLNIALHLERAYPDTRRLFPPGTEATMSMFHDALRDKVLRHILPLMMEHTHAQLNPRSAVYFRRTREAMFKAKFEDLAPQAKQEQMWKKVRTGLGVFDGYMEVNGEGSIFFMGDGVTYADVILAGWLCWVRNLWGKDGKEWKEIVRWHGGRWGRIMTEFEKWEQVEGTETPKARL</sequence>
<dbReference type="PANTHER" id="PTHR44051">
    <property type="entry name" value="GLUTATHIONE S-TRANSFERASE-RELATED"/>
    <property type="match status" value="1"/>
</dbReference>
<dbReference type="Pfam" id="PF13417">
    <property type="entry name" value="GST_N_3"/>
    <property type="match status" value="1"/>
</dbReference>
<feature type="domain" description="GST C-terminal" evidence="3">
    <location>
        <begin position="121"/>
        <end position="260"/>
    </location>
</feature>
<dbReference type="OrthoDB" id="4951845at2759"/>
<dbReference type="PANTHER" id="PTHR44051:SF8">
    <property type="entry name" value="GLUTATHIONE S-TRANSFERASE GSTA"/>
    <property type="match status" value="1"/>
</dbReference>
<evidence type="ECO:0000313" key="4">
    <source>
        <dbReference type="EMBL" id="ETW81334.1"/>
    </source>
</evidence>
<dbReference type="SUPFAM" id="SSF47616">
    <property type="entry name" value="GST C-terminal domain-like"/>
    <property type="match status" value="1"/>
</dbReference>
<dbReference type="InterPro" id="IPR036249">
    <property type="entry name" value="Thioredoxin-like_sf"/>
</dbReference>
<dbReference type="PROSITE" id="PS50405">
    <property type="entry name" value="GST_CTER"/>
    <property type="match status" value="1"/>
</dbReference>
<dbReference type="InterPro" id="IPR054416">
    <property type="entry name" value="GST_UstS-like_C"/>
</dbReference>
<dbReference type="InterPro" id="IPR036282">
    <property type="entry name" value="Glutathione-S-Trfase_C_sf"/>
</dbReference>
<dbReference type="KEGG" id="hir:HETIRDRAFT_64700"/>
<protein>
    <submittedName>
        <fullName evidence="4">Glutathione S-transferase</fullName>
    </submittedName>
</protein>
<dbReference type="GeneID" id="20678693"/>
<evidence type="ECO:0000313" key="5">
    <source>
        <dbReference type="Proteomes" id="UP000030671"/>
    </source>
</evidence>
<dbReference type="InParanoid" id="W4K6H0"/>
<dbReference type="PROSITE" id="PS50404">
    <property type="entry name" value="GST_NTER"/>
    <property type="match status" value="1"/>
</dbReference>
<dbReference type="GO" id="GO:0016740">
    <property type="term" value="F:transferase activity"/>
    <property type="evidence" value="ECO:0007669"/>
    <property type="project" value="UniProtKB-KW"/>
</dbReference>
<dbReference type="RefSeq" id="XP_009545881.1">
    <property type="nucleotide sequence ID" value="XM_009547586.1"/>
</dbReference>
<dbReference type="Gene3D" id="1.20.1050.10">
    <property type="match status" value="1"/>
</dbReference>
<dbReference type="Gene3D" id="3.40.30.10">
    <property type="entry name" value="Glutaredoxin"/>
    <property type="match status" value="1"/>
</dbReference>
<name>W4K6H0_HETIT</name>
<dbReference type="InterPro" id="IPR010987">
    <property type="entry name" value="Glutathione-S-Trfase_C-like"/>
</dbReference>
<proteinExistence type="inferred from homology"/>
<dbReference type="Proteomes" id="UP000030671">
    <property type="component" value="Unassembled WGS sequence"/>
</dbReference>
<comment type="similarity">
    <text evidence="1">Belongs to the GST superfamily.</text>
</comment>
<dbReference type="eggNOG" id="ENOG502QQN3">
    <property type="taxonomic scope" value="Eukaryota"/>
</dbReference>
<accession>W4K6H0</accession>
<evidence type="ECO:0000256" key="1">
    <source>
        <dbReference type="ARBA" id="ARBA00007409"/>
    </source>
</evidence>
<dbReference type="InterPro" id="IPR004045">
    <property type="entry name" value="Glutathione_S-Trfase_N"/>
</dbReference>
<dbReference type="HOGENOM" id="CLU_011226_4_0_1"/>
<keyword evidence="5" id="KW-1185">Reference proteome</keyword>
<dbReference type="Pfam" id="PF22041">
    <property type="entry name" value="GST_C_7"/>
    <property type="match status" value="1"/>
</dbReference>
<organism evidence="4 5">
    <name type="scientific">Heterobasidion irregulare (strain TC 32-1)</name>
    <dbReference type="NCBI Taxonomy" id="747525"/>
    <lineage>
        <taxon>Eukaryota</taxon>
        <taxon>Fungi</taxon>
        <taxon>Dikarya</taxon>
        <taxon>Basidiomycota</taxon>
        <taxon>Agaricomycotina</taxon>
        <taxon>Agaricomycetes</taxon>
        <taxon>Russulales</taxon>
        <taxon>Bondarzewiaceae</taxon>
        <taxon>Heterobasidion</taxon>
        <taxon>Heterobasidion annosum species complex</taxon>
    </lineage>
</organism>
<feature type="domain" description="GST N-terminal" evidence="2">
    <location>
        <begin position="10"/>
        <end position="101"/>
    </location>
</feature>
<keyword evidence="4" id="KW-0808">Transferase</keyword>
<reference evidence="4 5" key="1">
    <citation type="journal article" date="2012" name="New Phytol.">
        <title>Insight into trade-off between wood decay and parasitism from the genome of a fungal forest pathogen.</title>
        <authorList>
            <person name="Olson A."/>
            <person name="Aerts A."/>
            <person name="Asiegbu F."/>
            <person name="Belbahri L."/>
            <person name="Bouzid O."/>
            <person name="Broberg A."/>
            <person name="Canback B."/>
            <person name="Coutinho P.M."/>
            <person name="Cullen D."/>
            <person name="Dalman K."/>
            <person name="Deflorio G."/>
            <person name="van Diepen L.T."/>
            <person name="Dunand C."/>
            <person name="Duplessis S."/>
            <person name="Durling M."/>
            <person name="Gonthier P."/>
            <person name="Grimwood J."/>
            <person name="Fossdal C.G."/>
            <person name="Hansson D."/>
            <person name="Henrissat B."/>
            <person name="Hietala A."/>
            <person name="Himmelstrand K."/>
            <person name="Hoffmeister D."/>
            <person name="Hogberg N."/>
            <person name="James T.Y."/>
            <person name="Karlsson M."/>
            <person name="Kohler A."/>
            <person name="Kues U."/>
            <person name="Lee Y.H."/>
            <person name="Lin Y.C."/>
            <person name="Lind M."/>
            <person name="Lindquist E."/>
            <person name="Lombard V."/>
            <person name="Lucas S."/>
            <person name="Lunden K."/>
            <person name="Morin E."/>
            <person name="Murat C."/>
            <person name="Park J."/>
            <person name="Raffaello T."/>
            <person name="Rouze P."/>
            <person name="Salamov A."/>
            <person name="Schmutz J."/>
            <person name="Solheim H."/>
            <person name="Stahlberg J."/>
            <person name="Velez H."/>
            <person name="de Vries R.P."/>
            <person name="Wiebenga A."/>
            <person name="Woodward S."/>
            <person name="Yakovlev I."/>
            <person name="Garbelotto M."/>
            <person name="Martin F."/>
            <person name="Grigoriev I.V."/>
            <person name="Stenlid J."/>
        </authorList>
    </citation>
    <scope>NUCLEOTIDE SEQUENCE [LARGE SCALE GENOMIC DNA]</scope>
    <source>
        <strain evidence="4 5">TC 32-1</strain>
    </source>
</reference>
<dbReference type="SUPFAM" id="SSF52833">
    <property type="entry name" value="Thioredoxin-like"/>
    <property type="match status" value="1"/>
</dbReference>
<gene>
    <name evidence="4" type="primary">GST12</name>
    <name evidence="4" type="ORF">HETIRDRAFT_64700</name>
</gene>
<evidence type="ECO:0000259" key="3">
    <source>
        <dbReference type="PROSITE" id="PS50405"/>
    </source>
</evidence>
<evidence type="ECO:0000259" key="2">
    <source>
        <dbReference type="PROSITE" id="PS50404"/>
    </source>
</evidence>